<feature type="chain" id="PRO_5004159274" evidence="1">
    <location>
        <begin position="20"/>
        <end position="406"/>
    </location>
</feature>
<protein>
    <submittedName>
        <fullName evidence="2">IgGFc_binding domain-containing protein</fullName>
    </submittedName>
</protein>
<dbReference type="EMBL" id="BX284605">
    <property type="protein sequence ID" value="CCD74357.1"/>
    <property type="molecule type" value="Genomic_DNA"/>
</dbReference>
<dbReference type="CTD" id="178564"/>
<dbReference type="eggNOG" id="ENOG502T3B0">
    <property type="taxonomic scope" value="Eukaryota"/>
</dbReference>
<dbReference type="PANTHER" id="PTHR21733">
    <property type="entry name" value="CUB_2 DOMAIN-CONTAINING PROTEIN-RELATED-RELATED"/>
    <property type="match status" value="1"/>
</dbReference>
<accession>O61874</accession>
<dbReference type="ExpressionAtlas" id="O61874">
    <property type="expression patterns" value="baseline and differential"/>
</dbReference>
<dbReference type="UCSC" id="ZK6.10">
    <property type="organism name" value="c. elegans"/>
</dbReference>
<dbReference type="PhylomeDB" id="O61874"/>
<dbReference type="WormBase" id="ZK6.10a">
    <property type="protein sequence ID" value="CE29161"/>
    <property type="gene ID" value="WBGene00022644"/>
    <property type="gene designation" value="dod-19"/>
</dbReference>
<dbReference type="Pfam" id="PF03409">
    <property type="entry name" value="Glycoprotein"/>
    <property type="match status" value="1"/>
</dbReference>
<dbReference type="STRING" id="6239.ZK6.10a.1"/>
<dbReference type="FunCoup" id="O61874">
    <property type="interactions" value="1416"/>
</dbReference>
<dbReference type="OMA" id="NAVAFLY"/>
<evidence type="ECO:0000313" key="2">
    <source>
        <dbReference type="EMBL" id="CCD74357.1"/>
    </source>
</evidence>
<dbReference type="InterPro" id="IPR005071">
    <property type="entry name" value="Glycoprotein"/>
</dbReference>
<evidence type="ECO:0000313" key="3">
    <source>
        <dbReference type="Proteomes" id="UP000001940"/>
    </source>
</evidence>
<dbReference type="PeptideAtlas" id="O61874"/>
<sequence>MKFLSILFTVSALFMCGSAQQLMSLKNFEGMSVHNDLNVDAPYNFYVSADSDDANVLQQISVVTESGQKTLLELKNNLQGYGEITPFPVLQSAYLITALSNDVLEKLTGVIYLSSTKQRADNNFHVYGVSAPQNIQLLGLGNVNTTILFLNTYMSSNPVYSSTISQWHQNPNAVAFLYAGVPWDSIELKKTQIFSNPMHTDKADLYFANVEKFSISLPAFYLKTYRGVNFKIEPGYTSIDSTTTTNVTTTGFYMKPMGTVSSTITVNIKRDTRYPGASGVNVRGYVPTGGKVTVGFYNGASKYEQSAPPNEFLSAWSIPYIAPMFKVSSTSSNSLAEQYFVQYFVAQGAMNGGTTSKPGQPTVPQPTLPGPTLPYPTVPGRIQTTTKSSGAVQLFVSVTISMMLWL</sequence>
<evidence type="ECO:0007829" key="5">
    <source>
        <dbReference type="PeptideAtlas" id="O61874"/>
    </source>
</evidence>
<dbReference type="GO" id="GO:0045087">
    <property type="term" value="P:innate immune response"/>
    <property type="evidence" value="ECO:0007007"/>
    <property type="project" value="WormBase"/>
</dbReference>
<dbReference type="Bgee" id="WBGene00022644">
    <property type="expression patterns" value="Expressed in adult organism and 4 other cell types or tissues"/>
</dbReference>
<dbReference type="GeneID" id="178564"/>
<name>O61874_CAEEL</name>
<dbReference type="AGR" id="WB:WBGene00022644"/>
<dbReference type="PaxDb" id="6239-ZK6.10"/>
<proteinExistence type="evidence at protein level"/>
<dbReference type="PANTHER" id="PTHR21733:SF4">
    <property type="entry name" value="DOWNSTREAM OF DAF-16 (REGULATED BY DAF-16)-RELATED"/>
    <property type="match status" value="1"/>
</dbReference>
<dbReference type="InParanoid" id="O61874"/>
<feature type="signal peptide" evidence="1">
    <location>
        <begin position="1"/>
        <end position="19"/>
    </location>
</feature>
<keyword evidence="1" id="KW-0732">Signal</keyword>
<gene>
    <name evidence="2 4" type="primary">dod-19</name>
    <name evidence="2" type="ORF">CELE_ZK6.10</name>
    <name evidence="4" type="ORF">ZK6.10</name>
</gene>
<reference evidence="2 3" key="1">
    <citation type="journal article" date="1998" name="Science">
        <title>Genome sequence of the nematode C. elegans: a platform for investigating biology.</title>
        <authorList>
            <consortium name="The C. elegans sequencing consortium"/>
            <person name="Sulson J.E."/>
            <person name="Waterston R."/>
        </authorList>
    </citation>
    <scope>NUCLEOTIDE SEQUENCE [LARGE SCALE GENOMIC DNA]</scope>
    <source>
        <strain evidence="2 3">Bristol N2</strain>
    </source>
</reference>
<dbReference type="Proteomes" id="UP000001940">
    <property type="component" value="Chromosome V"/>
</dbReference>
<evidence type="ECO:0000256" key="1">
    <source>
        <dbReference type="SAM" id="SignalP"/>
    </source>
</evidence>
<dbReference type="RefSeq" id="NP_503193.1">
    <property type="nucleotide sequence ID" value="NM_070792.8"/>
</dbReference>
<dbReference type="GO" id="GO:0045121">
    <property type="term" value="C:membrane raft"/>
    <property type="evidence" value="ECO:0007005"/>
    <property type="project" value="WormBase"/>
</dbReference>
<organism evidence="2 3">
    <name type="scientific">Caenorhabditis elegans</name>
    <dbReference type="NCBI Taxonomy" id="6239"/>
    <lineage>
        <taxon>Eukaryota</taxon>
        <taxon>Metazoa</taxon>
        <taxon>Ecdysozoa</taxon>
        <taxon>Nematoda</taxon>
        <taxon>Chromadorea</taxon>
        <taxon>Rhabditida</taxon>
        <taxon>Rhabditina</taxon>
        <taxon>Rhabditomorpha</taxon>
        <taxon>Rhabditoidea</taxon>
        <taxon>Rhabditidae</taxon>
        <taxon>Peloderinae</taxon>
        <taxon>Caenorhabditis</taxon>
    </lineage>
</organism>
<evidence type="ECO:0000313" key="4">
    <source>
        <dbReference type="WormBase" id="ZK6.10a"/>
    </source>
</evidence>
<keyword evidence="3" id="KW-1185">Reference proteome</keyword>
<keyword evidence="5" id="KW-1267">Proteomics identification</keyword>
<dbReference type="HOGENOM" id="CLU_046187_0_0_1"/>
<dbReference type="AlphaFoldDB" id="O61874"/>